<evidence type="ECO:0000256" key="1">
    <source>
        <dbReference type="ARBA" id="ARBA00004141"/>
    </source>
</evidence>
<feature type="transmembrane region" description="Helical" evidence="7">
    <location>
        <begin position="424"/>
        <end position="444"/>
    </location>
</feature>
<evidence type="ECO:0000256" key="6">
    <source>
        <dbReference type="SAM" id="MobiDB-lite"/>
    </source>
</evidence>
<dbReference type="CDD" id="cd11554">
    <property type="entry name" value="SLC6sbd_u2"/>
    <property type="match status" value="1"/>
</dbReference>
<sequence>MKAVLQKILDKVAPPADKSADGRDAWGSRRSFILAAMGGAVGFGSLLRYPSIVYNNNGLQFFIPYLLSLITLAIPTLMLEIAIGQAYRAGCVVAWHTANKHAKGIGLGVIYNGYAVTIYFVPMIAWIMKFFRHSFTSPLPWMGRSAEFYEETILENVAANPGSIADDGSVARYTSYPGTAMIGETVGWTIFTWFVMWMCIFRGVGLTGRVIYFTLGIPLLLIVILIGRSAALPNAIDGVRLYMAVWDSSKLASPTLWQEACGQIFFSAGIGMGYYTSYASYNAKYSNAVQDAVIIGTCNMFIEVVAAFAVFSVVGYLGMDPADGEPLDSFTAAFLTYPEALAQMPGANFFAVIFFATLFLLGMSSAFAMLEALLTGIMDTDWGRRWPRPAVVSIVIFVSMLISLPFTTEFGYDLLAAADTWVNYLALFFIVWAEATCATTLYRYKDVVDQCGLPSFVLYNTGYVGGQIFGFAVGHAVSPEAGAGVGFGIFFLCLALSLFVGRSPEAETPSFWGTSGNTVRKFWWLAFYSGNQIRRDLNSIIGVGKNWTLPYIFGPVLRYITAPIIGMLFSMAYPLFYENRMNPLHIAGFGFMHLVIVFSIFGLFLPRWFNVFVPRNRLNDGTYPVTPGVILKRANADNDYADGVSDEETGGTTAYGRSSDETLQGKKSSTLDDVPKDTVSSENCLKEEAPR</sequence>
<feature type="transmembrane region" description="Helical" evidence="7">
    <location>
        <begin position="556"/>
        <end position="577"/>
    </location>
</feature>
<feature type="transmembrane region" description="Helical" evidence="7">
    <location>
        <begin position="211"/>
        <end position="236"/>
    </location>
</feature>
<dbReference type="PANTHER" id="PTHR11616:SF240">
    <property type="entry name" value="BLOATED TUBULES, ISOFORM B-RELATED"/>
    <property type="match status" value="1"/>
</dbReference>
<evidence type="ECO:0000256" key="5">
    <source>
        <dbReference type="ARBA" id="ARBA00023136"/>
    </source>
</evidence>
<feature type="transmembrane region" description="Helical" evidence="7">
    <location>
        <begin position="32"/>
        <end position="50"/>
    </location>
</feature>
<feature type="transmembrane region" description="Helical" evidence="7">
    <location>
        <begin position="456"/>
        <end position="477"/>
    </location>
</feature>
<evidence type="ECO:0000256" key="3">
    <source>
        <dbReference type="ARBA" id="ARBA00022692"/>
    </source>
</evidence>
<reference evidence="9 11" key="2">
    <citation type="submission" date="2018-12" db="EMBL/GenBank/DDBJ databases">
        <title>Genome of Verticillium dahliae isolate Getta Getta.</title>
        <authorList>
            <person name="Gardiner D.M."/>
        </authorList>
    </citation>
    <scope>NUCLEOTIDE SEQUENCE [LARGE SCALE GENOMIC DNA]</scope>
    <source>
        <strain evidence="9 11">Getta Getta</strain>
    </source>
</reference>
<feature type="region of interest" description="Disordered" evidence="6">
    <location>
        <begin position="641"/>
        <end position="691"/>
    </location>
</feature>
<comment type="subcellular location">
    <subcellularLocation>
        <location evidence="1">Membrane</location>
        <topology evidence="1">Multi-pass membrane protein</topology>
    </subcellularLocation>
</comment>
<dbReference type="Proteomes" id="UP000288725">
    <property type="component" value="Chromosome 7"/>
</dbReference>
<dbReference type="PROSITE" id="PS50267">
    <property type="entry name" value="NA_NEUROTRAN_SYMP_3"/>
    <property type="match status" value="1"/>
</dbReference>
<dbReference type="EMBL" id="RSDZ01000008">
    <property type="protein sequence ID" value="RXG50381.1"/>
    <property type="molecule type" value="Genomic_DNA"/>
</dbReference>
<evidence type="ECO:0000256" key="7">
    <source>
        <dbReference type="SAM" id="Phobius"/>
    </source>
</evidence>
<name>A0A2J8F3W4_VERDA</name>
<feature type="transmembrane region" description="Helical" evidence="7">
    <location>
        <begin position="483"/>
        <end position="501"/>
    </location>
</feature>
<dbReference type="PANTHER" id="PTHR11616">
    <property type="entry name" value="SODIUM/CHLORIDE DEPENDENT TRANSPORTER"/>
    <property type="match status" value="1"/>
</dbReference>
<feature type="transmembrane region" description="Helical" evidence="7">
    <location>
        <begin position="104"/>
        <end position="128"/>
    </location>
</feature>
<evidence type="ECO:0000313" key="9">
    <source>
        <dbReference type="EMBL" id="RXG50381.1"/>
    </source>
</evidence>
<evidence type="ECO:0000256" key="4">
    <source>
        <dbReference type="ARBA" id="ARBA00022989"/>
    </source>
</evidence>
<comment type="caution">
    <text evidence="9">The sequence shown here is derived from an EMBL/GenBank/DDBJ whole genome shotgun (WGS) entry which is preliminary data.</text>
</comment>
<dbReference type="PRINTS" id="PR00176">
    <property type="entry name" value="NANEUSMPORT"/>
</dbReference>
<dbReference type="AlphaFoldDB" id="A0A2J8F3W4"/>
<evidence type="ECO:0008006" key="12">
    <source>
        <dbReference type="Google" id="ProtNLM"/>
    </source>
</evidence>
<feature type="transmembrane region" description="Helical" evidence="7">
    <location>
        <begin position="349"/>
        <end position="374"/>
    </location>
</feature>
<proteinExistence type="predicted"/>
<accession>A0A2J8F3W4</accession>
<feature type="transmembrane region" description="Helical" evidence="7">
    <location>
        <begin position="583"/>
        <end position="605"/>
    </location>
</feature>
<keyword evidence="4 7" id="KW-1133">Transmembrane helix</keyword>
<evidence type="ECO:0000256" key="2">
    <source>
        <dbReference type="ARBA" id="ARBA00022448"/>
    </source>
</evidence>
<feature type="transmembrane region" description="Helical" evidence="7">
    <location>
        <begin position="256"/>
        <end position="281"/>
    </location>
</feature>
<keyword evidence="5 7" id="KW-0472">Membrane</keyword>
<organism evidence="9 11">
    <name type="scientific">Verticillium dahliae</name>
    <name type="common">Verticillium wilt</name>
    <dbReference type="NCBI Taxonomy" id="27337"/>
    <lineage>
        <taxon>Eukaryota</taxon>
        <taxon>Fungi</taxon>
        <taxon>Dikarya</taxon>
        <taxon>Ascomycota</taxon>
        <taxon>Pezizomycotina</taxon>
        <taxon>Sordariomycetes</taxon>
        <taxon>Hypocreomycetidae</taxon>
        <taxon>Glomerellales</taxon>
        <taxon>Plectosphaerellaceae</taxon>
        <taxon>Verticillium</taxon>
    </lineage>
</organism>
<dbReference type="GO" id="GO:0005886">
    <property type="term" value="C:plasma membrane"/>
    <property type="evidence" value="ECO:0007669"/>
    <property type="project" value="TreeGrafter"/>
</dbReference>
<dbReference type="GO" id="GO:0035725">
    <property type="term" value="P:sodium ion transmembrane transport"/>
    <property type="evidence" value="ECO:0007669"/>
    <property type="project" value="TreeGrafter"/>
</dbReference>
<protein>
    <recommendedName>
        <fullName evidence="12">Creatine transporter</fullName>
    </recommendedName>
</protein>
<feature type="transmembrane region" description="Helical" evidence="7">
    <location>
        <begin position="185"/>
        <end position="204"/>
    </location>
</feature>
<feature type="transmembrane region" description="Helical" evidence="7">
    <location>
        <begin position="386"/>
        <end position="404"/>
    </location>
</feature>
<reference evidence="8 10" key="1">
    <citation type="submission" date="2017-12" db="EMBL/GenBank/DDBJ databases">
        <title>Comparative genomics yields insights into virulence evolution of Verticillium dahliae.</title>
        <authorList>
            <person name="Fan R."/>
            <person name="Armitage A.D."/>
            <person name="Cascant-Lopez E."/>
            <person name="Sobczyk M."/>
            <person name="Cockerton H.M."/>
            <person name="Harrison R.J."/>
        </authorList>
    </citation>
    <scope>NUCLEOTIDE SEQUENCE [LARGE SCALE GENOMIC DNA]</scope>
    <source>
        <strain evidence="8 10">12008</strain>
    </source>
</reference>
<dbReference type="EMBL" id="MPSH01000015">
    <property type="protein sequence ID" value="PNH31725.1"/>
    <property type="molecule type" value="Genomic_DNA"/>
</dbReference>
<feature type="compositionally biased region" description="Basic and acidic residues" evidence="6">
    <location>
        <begin position="658"/>
        <end position="676"/>
    </location>
</feature>
<keyword evidence="2" id="KW-0813">Transport</keyword>
<evidence type="ECO:0000313" key="8">
    <source>
        <dbReference type="EMBL" id="PNH31725.1"/>
    </source>
</evidence>
<evidence type="ECO:0000313" key="11">
    <source>
        <dbReference type="Proteomes" id="UP000288725"/>
    </source>
</evidence>
<gene>
    <name evidence="8" type="ORF">BJF96_g4912</name>
    <name evidence="9" type="ORF">VDGE_04052</name>
</gene>
<dbReference type="SUPFAM" id="SSF161070">
    <property type="entry name" value="SNF-like"/>
    <property type="match status" value="1"/>
</dbReference>
<keyword evidence="3 7" id="KW-0812">Transmembrane</keyword>
<feature type="transmembrane region" description="Helical" evidence="7">
    <location>
        <begin position="62"/>
        <end position="83"/>
    </location>
</feature>
<dbReference type="InterPro" id="IPR037272">
    <property type="entry name" value="SNS_sf"/>
</dbReference>
<dbReference type="SMR" id="A0A2J8F3W4"/>
<dbReference type="Pfam" id="PF00209">
    <property type="entry name" value="SNF"/>
    <property type="match status" value="1"/>
</dbReference>
<dbReference type="InterPro" id="IPR000175">
    <property type="entry name" value="Na/ntran_symport"/>
</dbReference>
<evidence type="ECO:0000313" key="10">
    <source>
        <dbReference type="Proteomes" id="UP000236305"/>
    </source>
</evidence>
<feature type="transmembrane region" description="Helical" evidence="7">
    <location>
        <begin position="293"/>
        <end position="317"/>
    </location>
</feature>
<dbReference type="Proteomes" id="UP000236305">
    <property type="component" value="Unassembled WGS sequence"/>
</dbReference>